<keyword evidence="2" id="KW-1185">Reference proteome</keyword>
<dbReference type="EMBL" id="BHYK01000032">
    <property type="protein sequence ID" value="GCD12380.1"/>
    <property type="molecule type" value="Genomic_DNA"/>
</dbReference>
<organism evidence="1 2">
    <name type="scientific">Clostridium tagluense</name>
    <dbReference type="NCBI Taxonomy" id="360422"/>
    <lineage>
        <taxon>Bacteria</taxon>
        <taxon>Bacillati</taxon>
        <taxon>Bacillota</taxon>
        <taxon>Clostridia</taxon>
        <taxon>Eubacteriales</taxon>
        <taxon>Clostridiaceae</taxon>
        <taxon>Clostridium</taxon>
    </lineage>
</organism>
<name>A0A401US53_9CLOT</name>
<sequence>MNNILNKIIDQGNKHTIDLNIINEIEKHIENHIKCDNNLNYELICRFILLEHNVPLCDDEKCISILKYLLEKYIIDNNKYNAYFTILLSWIEDGFCKRSDFTRKKLDNILLNSNDSCIKSMIYYLKALDCNYLLDKDSGDLIELLKLSIKADKNATNSYLLLYNKYKKLDNICLSKKYLEYGLKSIKKVVSLHDLNKIDMTDIHFF</sequence>
<comment type="caution">
    <text evidence="1">The sequence shown here is derived from an EMBL/GenBank/DDBJ whole genome shotgun (WGS) entry which is preliminary data.</text>
</comment>
<reference evidence="1 2" key="1">
    <citation type="submission" date="2018-11" db="EMBL/GenBank/DDBJ databases">
        <title>Genome sequencing and assembly of Clostridium tagluense strain A121.</title>
        <authorList>
            <person name="Murakami T."/>
            <person name="Segawa T."/>
            <person name="Shcherbakova V.A."/>
            <person name="Mori H."/>
            <person name="Yoshimura Y."/>
        </authorList>
    </citation>
    <scope>NUCLEOTIDE SEQUENCE [LARGE SCALE GENOMIC DNA]</scope>
    <source>
        <strain evidence="1 2">A121</strain>
    </source>
</reference>
<accession>A0A401US53</accession>
<evidence type="ECO:0000313" key="1">
    <source>
        <dbReference type="EMBL" id="GCD12380.1"/>
    </source>
</evidence>
<evidence type="ECO:0000313" key="2">
    <source>
        <dbReference type="Proteomes" id="UP000287872"/>
    </source>
</evidence>
<protein>
    <submittedName>
        <fullName evidence="1">Uncharacterized protein</fullName>
    </submittedName>
</protein>
<proteinExistence type="predicted"/>
<gene>
    <name evidence="1" type="ORF">Ctaglu_40030</name>
</gene>
<dbReference type="AlphaFoldDB" id="A0A401US53"/>
<dbReference type="Proteomes" id="UP000287872">
    <property type="component" value="Unassembled WGS sequence"/>
</dbReference>
<dbReference type="RefSeq" id="WP_125005028.1">
    <property type="nucleotide sequence ID" value="NZ_BHYK01000032.1"/>
</dbReference>